<accession>A0A061RY09</accession>
<gene>
    <name evidence="1" type="ORF">TSPGSL018_23012</name>
</gene>
<dbReference type="EMBL" id="GBEZ01010187">
    <property type="protein sequence ID" value="JAC75461.1"/>
    <property type="molecule type" value="Transcribed_RNA"/>
</dbReference>
<organism evidence="1">
    <name type="scientific">Tetraselmis sp. GSL018</name>
    <dbReference type="NCBI Taxonomy" id="582737"/>
    <lineage>
        <taxon>Eukaryota</taxon>
        <taxon>Viridiplantae</taxon>
        <taxon>Chlorophyta</taxon>
        <taxon>core chlorophytes</taxon>
        <taxon>Chlorodendrophyceae</taxon>
        <taxon>Chlorodendrales</taxon>
        <taxon>Chlorodendraceae</taxon>
        <taxon>Tetraselmis</taxon>
    </lineage>
</organism>
<sequence length="114" mass="12502">MAAEFSSLPNRTCSLTLDPHAFQTPGTGPTYPDTVRDQQLYDTQNASGNSFSSFGGPIPAINQTNASGFKLLRTSWRSFSRPPKSPALKPLVSCRNEFECCSSLDSSSEVLFWF</sequence>
<proteinExistence type="predicted"/>
<reference evidence="1" key="1">
    <citation type="submission" date="2014-05" db="EMBL/GenBank/DDBJ databases">
        <title>The transcriptome of the halophilic microalga Tetraselmis sp. GSL018 isolated from the Great Salt Lake, Utah.</title>
        <authorList>
            <person name="Jinkerson R.E."/>
            <person name="D'Adamo S."/>
            <person name="Posewitz M.C."/>
        </authorList>
    </citation>
    <scope>NUCLEOTIDE SEQUENCE</scope>
    <source>
        <strain evidence="1">GSL018</strain>
    </source>
</reference>
<evidence type="ECO:0000313" key="1">
    <source>
        <dbReference type="EMBL" id="JAC75461.1"/>
    </source>
</evidence>
<name>A0A061RY09_9CHLO</name>
<dbReference type="AlphaFoldDB" id="A0A061RY09"/>
<protein>
    <submittedName>
        <fullName evidence="1">Uncharacterized protein</fullName>
    </submittedName>
</protein>